<dbReference type="PROSITE" id="PS00041">
    <property type="entry name" value="HTH_ARAC_FAMILY_1"/>
    <property type="match status" value="1"/>
</dbReference>
<dbReference type="CDD" id="cd06986">
    <property type="entry name" value="cupin_MmsR-like_N"/>
    <property type="match status" value="1"/>
</dbReference>
<dbReference type="PRINTS" id="PR00032">
    <property type="entry name" value="HTHARAC"/>
</dbReference>
<evidence type="ECO:0000256" key="1">
    <source>
        <dbReference type="ARBA" id="ARBA00023015"/>
    </source>
</evidence>
<proteinExistence type="predicted"/>
<feature type="domain" description="HTH araC/xylS-type" evidence="4">
    <location>
        <begin position="122"/>
        <end position="220"/>
    </location>
</feature>
<dbReference type="Gene3D" id="1.10.10.60">
    <property type="entry name" value="Homeodomain-like"/>
    <property type="match status" value="2"/>
</dbReference>
<evidence type="ECO:0000256" key="3">
    <source>
        <dbReference type="ARBA" id="ARBA00023163"/>
    </source>
</evidence>
<dbReference type="PROSITE" id="PS01124">
    <property type="entry name" value="HTH_ARAC_FAMILY_2"/>
    <property type="match status" value="1"/>
</dbReference>
<dbReference type="InterPro" id="IPR018062">
    <property type="entry name" value="HTH_AraC-typ_CS"/>
</dbReference>
<dbReference type="SUPFAM" id="SSF46689">
    <property type="entry name" value="Homeodomain-like"/>
    <property type="match status" value="2"/>
</dbReference>
<keyword evidence="2" id="KW-0238">DNA-binding</keyword>
<sequence length="222" mass="26421">MHNGEQFKLSRNQAFIIPQNESHSYGADNTNPWSIYWIHFLGERADIFSSITGRIIDTHDSDSSRYGDRFLLFEEIFQNLEMGYSPENLEYTSFCLMHFLASVKYLSQFREIKNVKEKDTVQKSILYMKENLENKITLHEIAQHVGYSPSHFGNLFAEETSYSPIDYYNQLKIQRACSYLQFSDLKIKEIAFRLGYFDPFHFSKAFKKEMDITPKEYRRRYK</sequence>
<organism evidence="5">
    <name type="scientific">bioreactor metagenome</name>
    <dbReference type="NCBI Taxonomy" id="1076179"/>
    <lineage>
        <taxon>unclassified sequences</taxon>
        <taxon>metagenomes</taxon>
        <taxon>ecological metagenomes</taxon>
    </lineage>
</organism>
<dbReference type="InterPro" id="IPR018060">
    <property type="entry name" value="HTH_AraC"/>
</dbReference>
<dbReference type="SUPFAM" id="SSF51215">
    <property type="entry name" value="Regulatory protein AraC"/>
    <property type="match status" value="1"/>
</dbReference>
<evidence type="ECO:0000259" key="4">
    <source>
        <dbReference type="PROSITE" id="PS01124"/>
    </source>
</evidence>
<comment type="caution">
    <text evidence="5">The sequence shown here is derived from an EMBL/GenBank/DDBJ whole genome shotgun (WGS) entry which is preliminary data.</text>
</comment>
<dbReference type="GO" id="GO:0043565">
    <property type="term" value="F:sequence-specific DNA binding"/>
    <property type="evidence" value="ECO:0007669"/>
    <property type="project" value="InterPro"/>
</dbReference>
<dbReference type="InterPro" id="IPR037923">
    <property type="entry name" value="HTH-like"/>
</dbReference>
<gene>
    <name evidence="5" type="primary">rhaS_46</name>
    <name evidence="5" type="ORF">SDC9_59222</name>
</gene>
<evidence type="ECO:0000313" key="5">
    <source>
        <dbReference type="EMBL" id="MPM12868.1"/>
    </source>
</evidence>
<dbReference type="InterPro" id="IPR020449">
    <property type="entry name" value="Tscrpt_reg_AraC-type_HTH"/>
</dbReference>
<dbReference type="SMART" id="SM00342">
    <property type="entry name" value="HTH_ARAC"/>
    <property type="match status" value="1"/>
</dbReference>
<protein>
    <submittedName>
        <fullName evidence="5">HTH-type transcriptional activator RhaS</fullName>
    </submittedName>
</protein>
<dbReference type="Pfam" id="PF02311">
    <property type="entry name" value="AraC_binding"/>
    <property type="match status" value="1"/>
</dbReference>
<name>A0A644XAS5_9ZZZZ</name>
<keyword evidence="1" id="KW-0805">Transcription regulation</keyword>
<dbReference type="GO" id="GO:0003700">
    <property type="term" value="F:DNA-binding transcription factor activity"/>
    <property type="evidence" value="ECO:0007669"/>
    <property type="project" value="InterPro"/>
</dbReference>
<keyword evidence="3" id="KW-0804">Transcription</keyword>
<dbReference type="InterPro" id="IPR009057">
    <property type="entry name" value="Homeodomain-like_sf"/>
</dbReference>
<reference evidence="5" key="1">
    <citation type="submission" date="2019-08" db="EMBL/GenBank/DDBJ databases">
        <authorList>
            <person name="Kucharzyk K."/>
            <person name="Murdoch R.W."/>
            <person name="Higgins S."/>
            <person name="Loffler F."/>
        </authorList>
    </citation>
    <scope>NUCLEOTIDE SEQUENCE</scope>
</reference>
<dbReference type="AlphaFoldDB" id="A0A644XAS5"/>
<dbReference type="EMBL" id="VSSQ01002033">
    <property type="protein sequence ID" value="MPM12868.1"/>
    <property type="molecule type" value="Genomic_DNA"/>
</dbReference>
<dbReference type="PANTHER" id="PTHR43280">
    <property type="entry name" value="ARAC-FAMILY TRANSCRIPTIONAL REGULATOR"/>
    <property type="match status" value="1"/>
</dbReference>
<dbReference type="PANTHER" id="PTHR43280:SF30">
    <property type="entry name" value="MMSAB OPERON REGULATORY PROTEIN"/>
    <property type="match status" value="1"/>
</dbReference>
<accession>A0A644XAS5</accession>
<evidence type="ECO:0000256" key="2">
    <source>
        <dbReference type="ARBA" id="ARBA00023125"/>
    </source>
</evidence>
<dbReference type="InterPro" id="IPR003313">
    <property type="entry name" value="AraC-bd"/>
</dbReference>
<dbReference type="Pfam" id="PF12833">
    <property type="entry name" value="HTH_18"/>
    <property type="match status" value="1"/>
</dbReference>